<proteinExistence type="predicted"/>
<name>A0ABR4LUZ7_9EURO</name>
<gene>
    <name evidence="1" type="ORF">BJX67DRAFT_350632</name>
</gene>
<dbReference type="Proteomes" id="UP001610432">
    <property type="component" value="Unassembled WGS sequence"/>
</dbReference>
<evidence type="ECO:0000313" key="1">
    <source>
        <dbReference type="EMBL" id="KAL2868372.1"/>
    </source>
</evidence>
<evidence type="ECO:0000313" key="2">
    <source>
        <dbReference type="Proteomes" id="UP001610432"/>
    </source>
</evidence>
<protein>
    <recommendedName>
        <fullName evidence="3">Actin</fullName>
    </recommendedName>
</protein>
<organism evidence="1 2">
    <name type="scientific">Aspergillus lucknowensis</name>
    <dbReference type="NCBI Taxonomy" id="176173"/>
    <lineage>
        <taxon>Eukaryota</taxon>
        <taxon>Fungi</taxon>
        <taxon>Dikarya</taxon>
        <taxon>Ascomycota</taxon>
        <taxon>Pezizomycotina</taxon>
        <taxon>Eurotiomycetes</taxon>
        <taxon>Eurotiomycetidae</taxon>
        <taxon>Eurotiales</taxon>
        <taxon>Aspergillaceae</taxon>
        <taxon>Aspergillus</taxon>
        <taxon>Aspergillus subgen. Nidulantes</taxon>
    </lineage>
</organism>
<sequence>TTKSMLKMASFAARSSCPRADWPGPALYKMLSFPLLPRSSVPVPNLLSCPALTNLSPILKLAILLTI</sequence>
<accession>A0ABR4LUZ7</accession>
<evidence type="ECO:0008006" key="3">
    <source>
        <dbReference type="Google" id="ProtNLM"/>
    </source>
</evidence>
<dbReference type="EMBL" id="JBFXLQ010000014">
    <property type="protein sequence ID" value="KAL2868372.1"/>
    <property type="molecule type" value="Genomic_DNA"/>
</dbReference>
<dbReference type="GeneID" id="98143906"/>
<keyword evidence="2" id="KW-1185">Reference proteome</keyword>
<feature type="non-terminal residue" evidence="1">
    <location>
        <position position="1"/>
    </location>
</feature>
<dbReference type="RefSeq" id="XP_070887351.1">
    <property type="nucleotide sequence ID" value="XM_071028834.1"/>
</dbReference>
<comment type="caution">
    <text evidence="1">The sequence shown here is derived from an EMBL/GenBank/DDBJ whole genome shotgun (WGS) entry which is preliminary data.</text>
</comment>
<reference evidence="1 2" key="1">
    <citation type="submission" date="2024-07" db="EMBL/GenBank/DDBJ databases">
        <title>Section-level genome sequencing and comparative genomics of Aspergillus sections Usti and Cavernicolus.</title>
        <authorList>
            <consortium name="Lawrence Berkeley National Laboratory"/>
            <person name="Nybo J.L."/>
            <person name="Vesth T.C."/>
            <person name="Theobald S."/>
            <person name="Frisvad J.C."/>
            <person name="Larsen T.O."/>
            <person name="Kjaerboelling I."/>
            <person name="Rothschild-Mancinelli K."/>
            <person name="Lyhne E.K."/>
            <person name="Kogle M.E."/>
            <person name="Barry K."/>
            <person name="Clum A."/>
            <person name="Na H."/>
            <person name="Ledsgaard L."/>
            <person name="Lin J."/>
            <person name="Lipzen A."/>
            <person name="Kuo A."/>
            <person name="Riley R."/>
            <person name="Mondo S."/>
            <person name="Labutti K."/>
            <person name="Haridas S."/>
            <person name="Pangalinan J."/>
            <person name="Salamov A.A."/>
            <person name="Simmons B.A."/>
            <person name="Magnuson J.K."/>
            <person name="Chen J."/>
            <person name="Drula E."/>
            <person name="Henrissat B."/>
            <person name="Wiebenga A."/>
            <person name="Lubbers R.J."/>
            <person name="Gomes A.C."/>
            <person name="Macurrencykelacurrency M.R."/>
            <person name="Stajich J."/>
            <person name="Grigoriev I.V."/>
            <person name="Mortensen U.H."/>
            <person name="De Vries R.P."/>
            <person name="Baker S.E."/>
            <person name="Andersen M.R."/>
        </authorList>
    </citation>
    <scope>NUCLEOTIDE SEQUENCE [LARGE SCALE GENOMIC DNA]</scope>
    <source>
        <strain evidence="1 2">CBS 449.75</strain>
    </source>
</reference>